<keyword evidence="4" id="KW-1133">Transmembrane helix</keyword>
<feature type="domain" description="GGDEF" evidence="5">
    <location>
        <begin position="261"/>
        <end position="397"/>
    </location>
</feature>
<dbReference type="PROSITE" id="PS50887">
    <property type="entry name" value="GGDEF"/>
    <property type="match status" value="1"/>
</dbReference>
<evidence type="ECO:0000256" key="4">
    <source>
        <dbReference type="SAM" id="Phobius"/>
    </source>
</evidence>
<proteinExistence type="predicted"/>
<dbReference type="GO" id="GO:1902201">
    <property type="term" value="P:negative regulation of bacterial-type flagellum-dependent cell motility"/>
    <property type="evidence" value="ECO:0007669"/>
    <property type="project" value="TreeGrafter"/>
</dbReference>
<evidence type="ECO:0000259" key="5">
    <source>
        <dbReference type="PROSITE" id="PS50887"/>
    </source>
</evidence>
<feature type="transmembrane region" description="Helical" evidence="4">
    <location>
        <begin position="69"/>
        <end position="90"/>
    </location>
</feature>
<dbReference type="GO" id="GO:0005886">
    <property type="term" value="C:plasma membrane"/>
    <property type="evidence" value="ECO:0007669"/>
    <property type="project" value="TreeGrafter"/>
</dbReference>
<feature type="transmembrane region" description="Helical" evidence="4">
    <location>
        <begin position="102"/>
        <end position="120"/>
    </location>
</feature>
<dbReference type="PANTHER" id="PTHR45138:SF9">
    <property type="entry name" value="DIGUANYLATE CYCLASE DGCM-RELATED"/>
    <property type="match status" value="1"/>
</dbReference>
<dbReference type="GO" id="GO:0052621">
    <property type="term" value="F:diguanylate cyclase activity"/>
    <property type="evidence" value="ECO:0007669"/>
    <property type="project" value="UniProtKB-EC"/>
</dbReference>
<dbReference type="CDD" id="cd01949">
    <property type="entry name" value="GGDEF"/>
    <property type="match status" value="1"/>
</dbReference>
<dbReference type="Gene3D" id="3.30.70.270">
    <property type="match status" value="1"/>
</dbReference>
<dbReference type="GO" id="GO:0043709">
    <property type="term" value="P:cell adhesion involved in single-species biofilm formation"/>
    <property type="evidence" value="ECO:0007669"/>
    <property type="project" value="TreeGrafter"/>
</dbReference>
<evidence type="ECO:0000256" key="1">
    <source>
        <dbReference type="ARBA" id="ARBA00001946"/>
    </source>
</evidence>
<dbReference type="RefSeq" id="WP_126952070.1">
    <property type="nucleotide sequence ID" value="NZ_RZHD01000004.1"/>
</dbReference>
<name>A0A433LE12_9GAMM</name>
<feature type="transmembrane region" description="Helical" evidence="4">
    <location>
        <begin position="180"/>
        <end position="199"/>
    </location>
</feature>
<organism evidence="6 7">
    <name type="scientific">Vreelandella populi</name>
    <dbReference type="NCBI Taxonomy" id="2498858"/>
    <lineage>
        <taxon>Bacteria</taxon>
        <taxon>Pseudomonadati</taxon>
        <taxon>Pseudomonadota</taxon>
        <taxon>Gammaproteobacteria</taxon>
        <taxon>Oceanospirillales</taxon>
        <taxon>Halomonadaceae</taxon>
        <taxon>Vreelandella</taxon>
    </lineage>
</organism>
<evidence type="ECO:0000313" key="7">
    <source>
        <dbReference type="Proteomes" id="UP000286912"/>
    </source>
</evidence>
<evidence type="ECO:0000313" key="6">
    <source>
        <dbReference type="EMBL" id="RUR47498.1"/>
    </source>
</evidence>
<dbReference type="Pfam" id="PF00990">
    <property type="entry name" value="GGDEF"/>
    <property type="match status" value="1"/>
</dbReference>
<dbReference type="SMART" id="SM00267">
    <property type="entry name" value="GGDEF"/>
    <property type="match status" value="1"/>
</dbReference>
<protein>
    <recommendedName>
        <fullName evidence="2">diguanylate cyclase</fullName>
        <ecNumber evidence="2">2.7.7.65</ecNumber>
    </recommendedName>
</protein>
<feature type="transmembrane region" description="Helical" evidence="4">
    <location>
        <begin position="40"/>
        <end position="57"/>
    </location>
</feature>
<dbReference type="InterPro" id="IPR029787">
    <property type="entry name" value="Nucleotide_cyclase"/>
</dbReference>
<dbReference type="NCBIfam" id="TIGR00254">
    <property type="entry name" value="GGDEF"/>
    <property type="match status" value="1"/>
</dbReference>
<dbReference type="EMBL" id="RZHD01000004">
    <property type="protein sequence ID" value="RUR47498.1"/>
    <property type="molecule type" value="Genomic_DNA"/>
</dbReference>
<dbReference type="OrthoDB" id="9812260at2"/>
<keyword evidence="4" id="KW-0812">Transmembrane</keyword>
<reference evidence="6 7" key="1">
    <citation type="submission" date="2018-12" db="EMBL/GenBank/DDBJ databases">
        <title>three novel Halomonas strain isolated from plants.</title>
        <authorList>
            <person name="Sun C."/>
        </authorList>
    </citation>
    <scope>NUCLEOTIDE SEQUENCE [LARGE SCALE GENOMIC DNA]</scope>
    <source>
        <strain evidence="6 7">RC</strain>
    </source>
</reference>
<dbReference type="Proteomes" id="UP000286912">
    <property type="component" value="Unassembled WGS sequence"/>
</dbReference>
<dbReference type="EC" id="2.7.7.65" evidence="2"/>
<dbReference type="SUPFAM" id="SSF55073">
    <property type="entry name" value="Nucleotide cyclase"/>
    <property type="match status" value="1"/>
</dbReference>
<dbReference type="FunFam" id="3.30.70.270:FF:000001">
    <property type="entry name" value="Diguanylate cyclase domain protein"/>
    <property type="match status" value="1"/>
</dbReference>
<dbReference type="InterPro" id="IPR000160">
    <property type="entry name" value="GGDEF_dom"/>
</dbReference>
<sequence>MIDDTLHKAIDAELGSKRCRLRFAKQLEARFEEDTQRRRSHMLVVAGMIAIPIYFLFLVNDYSFRAEIFIQILLLRLAGIFVISLPIFWLVYRGVSPIMREALMASIIVMTMLIACLVLSASTTPFSYFDVFSFGLILVAGNIFFPLRFSYACLSSALSILIMLTFVLDYEPMPREAKDLALLGIFTTTLFTLVTNYRLERSERKSYLLVLREKIRAGYYQKDNQKLSQLSMTDPLTNIANRRQFDSLLATRWQEAGEQGACLGLMVVDIDYFKAYNDYYGHLKGDKCLRKVAAAMQANSRDTDLVARFGGEEFVILMAEATAASARQAAERIRQSVEALQIPNVGHSSHSVITVSVGVATLCPSDGLTSADLFAHADAAMYIAKQQGRNRSWVADTDVLLSSANAIN</sequence>
<dbReference type="InterPro" id="IPR043128">
    <property type="entry name" value="Rev_trsase/Diguanyl_cyclase"/>
</dbReference>
<keyword evidence="7" id="KW-1185">Reference proteome</keyword>
<accession>A0A433LE12</accession>
<feature type="transmembrane region" description="Helical" evidence="4">
    <location>
        <begin position="151"/>
        <end position="168"/>
    </location>
</feature>
<keyword evidence="4" id="KW-0472">Membrane</keyword>
<dbReference type="PANTHER" id="PTHR45138">
    <property type="entry name" value="REGULATORY COMPONENTS OF SENSORY TRANSDUCTION SYSTEM"/>
    <property type="match status" value="1"/>
</dbReference>
<comment type="cofactor">
    <cofactor evidence="1">
        <name>Mg(2+)</name>
        <dbReference type="ChEBI" id="CHEBI:18420"/>
    </cofactor>
</comment>
<gene>
    <name evidence="6" type="ORF">ELY37_04335</name>
</gene>
<evidence type="ECO:0000256" key="2">
    <source>
        <dbReference type="ARBA" id="ARBA00012528"/>
    </source>
</evidence>
<comment type="caution">
    <text evidence="6">The sequence shown here is derived from an EMBL/GenBank/DDBJ whole genome shotgun (WGS) entry which is preliminary data.</text>
</comment>
<dbReference type="InterPro" id="IPR050469">
    <property type="entry name" value="Diguanylate_Cyclase"/>
</dbReference>
<comment type="catalytic activity">
    <reaction evidence="3">
        <text>2 GTP = 3',3'-c-di-GMP + 2 diphosphate</text>
        <dbReference type="Rhea" id="RHEA:24898"/>
        <dbReference type="ChEBI" id="CHEBI:33019"/>
        <dbReference type="ChEBI" id="CHEBI:37565"/>
        <dbReference type="ChEBI" id="CHEBI:58805"/>
        <dbReference type="EC" id="2.7.7.65"/>
    </reaction>
</comment>
<evidence type="ECO:0000256" key="3">
    <source>
        <dbReference type="ARBA" id="ARBA00034247"/>
    </source>
</evidence>
<dbReference type="AlphaFoldDB" id="A0A433LE12"/>